<dbReference type="AlphaFoldDB" id="A0AAN7P527"/>
<feature type="transmembrane region" description="Helical" evidence="8">
    <location>
        <begin position="140"/>
        <end position="160"/>
    </location>
</feature>
<dbReference type="Proteomes" id="UP001353858">
    <property type="component" value="Unassembled WGS sequence"/>
</dbReference>
<gene>
    <name evidence="9" type="ORF">RN001_013896</name>
</gene>
<name>A0AAN7P527_9COLE</name>
<evidence type="ECO:0000256" key="3">
    <source>
        <dbReference type="ARBA" id="ARBA00022692"/>
    </source>
</evidence>
<evidence type="ECO:0000256" key="6">
    <source>
        <dbReference type="ARBA" id="ARBA00023170"/>
    </source>
</evidence>
<comment type="subcellular location">
    <subcellularLocation>
        <location evidence="1">Cell membrane</location>
        <topology evidence="1">Multi-pass membrane protein</topology>
    </subcellularLocation>
</comment>
<keyword evidence="5 8" id="KW-0472">Membrane</keyword>
<reference evidence="10" key="1">
    <citation type="submission" date="2023-01" db="EMBL/GenBank/DDBJ databases">
        <title>Key to firefly adult light organ development and bioluminescence: homeobox transcription factors regulate luciferase expression and transportation to peroxisome.</title>
        <authorList>
            <person name="Fu X."/>
        </authorList>
    </citation>
    <scope>NUCLEOTIDE SEQUENCE [LARGE SCALE GENOMIC DNA]</scope>
</reference>
<evidence type="ECO:0000256" key="1">
    <source>
        <dbReference type="ARBA" id="ARBA00004651"/>
    </source>
</evidence>
<dbReference type="GO" id="GO:0005886">
    <property type="term" value="C:plasma membrane"/>
    <property type="evidence" value="ECO:0007669"/>
    <property type="project" value="UniProtKB-SubCell"/>
</dbReference>
<accession>A0AAN7P527</accession>
<dbReference type="InterPro" id="IPR052192">
    <property type="entry name" value="Insect_Ionotropic_Sensory_Rcpt"/>
</dbReference>
<keyword evidence="6" id="KW-0675">Receptor</keyword>
<evidence type="ECO:0000313" key="9">
    <source>
        <dbReference type="EMBL" id="KAK4874536.1"/>
    </source>
</evidence>
<evidence type="ECO:0000313" key="10">
    <source>
        <dbReference type="Proteomes" id="UP001353858"/>
    </source>
</evidence>
<feature type="transmembrane region" description="Helical" evidence="8">
    <location>
        <begin position="195"/>
        <end position="212"/>
    </location>
</feature>
<evidence type="ECO:0000256" key="4">
    <source>
        <dbReference type="ARBA" id="ARBA00022989"/>
    </source>
</evidence>
<evidence type="ECO:0000256" key="2">
    <source>
        <dbReference type="ARBA" id="ARBA00022475"/>
    </source>
</evidence>
<dbReference type="EMBL" id="JARPUR010000006">
    <property type="protein sequence ID" value="KAK4874536.1"/>
    <property type="molecule type" value="Genomic_DNA"/>
</dbReference>
<evidence type="ECO:0000256" key="7">
    <source>
        <dbReference type="ARBA" id="ARBA00023180"/>
    </source>
</evidence>
<dbReference type="PANTHER" id="PTHR42643:SF24">
    <property type="entry name" value="IONOTROPIC RECEPTOR 60A"/>
    <property type="match status" value="1"/>
</dbReference>
<evidence type="ECO:0000256" key="8">
    <source>
        <dbReference type="SAM" id="Phobius"/>
    </source>
</evidence>
<dbReference type="Gene3D" id="3.40.190.10">
    <property type="entry name" value="Periplasmic binding protein-like II"/>
    <property type="match status" value="1"/>
</dbReference>
<keyword evidence="2" id="KW-1003">Cell membrane</keyword>
<dbReference type="Gene3D" id="1.10.287.70">
    <property type="match status" value="1"/>
</dbReference>
<comment type="caution">
    <text evidence="9">The sequence shown here is derived from an EMBL/GenBank/DDBJ whole genome shotgun (WGS) entry which is preliminary data.</text>
</comment>
<keyword evidence="10" id="KW-1185">Reference proteome</keyword>
<keyword evidence="3 8" id="KW-0812">Transmembrane</keyword>
<organism evidence="9 10">
    <name type="scientific">Aquatica leii</name>
    <dbReference type="NCBI Taxonomy" id="1421715"/>
    <lineage>
        <taxon>Eukaryota</taxon>
        <taxon>Metazoa</taxon>
        <taxon>Ecdysozoa</taxon>
        <taxon>Arthropoda</taxon>
        <taxon>Hexapoda</taxon>
        <taxon>Insecta</taxon>
        <taxon>Pterygota</taxon>
        <taxon>Neoptera</taxon>
        <taxon>Endopterygota</taxon>
        <taxon>Coleoptera</taxon>
        <taxon>Polyphaga</taxon>
        <taxon>Elateriformia</taxon>
        <taxon>Elateroidea</taxon>
        <taxon>Lampyridae</taxon>
        <taxon>Luciolinae</taxon>
        <taxon>Aquatica</taxon>
    </lineage>
</organism>
<dbReference type="SUPFAM" id="SSF53850">
    <property type="entry name" value="Periplasmic binding protein-like II"/>
    <property type="match status" value="1"/>
</dbReference>
<sequence length="428" mass="49107">MKNFSSISTYLSSYSDFHQHNFKIGYISFIPFFWCRTSLTDCTGPEANLLQLLSTKLNFQYTLVNFEDAPSGAGKWKTLVNAVHNKTLDWGIGGISLSPERSSLTDLSRVIHSEAYTILYHCPVSETWNSWKQVFKPFSFLLWACIGFAFIGIIFLLKYLPDTTKPSTVKNVEVLVRGLFEQPLRRLPFNAMGKRLVFIGWLYTCIILITAYKSKVVSMMIDSQYEEFESIQELLYHGYTFQVSNQDWSVLKENWEASAKLDKSFYEILKKTSSNQSTCDAVDKMLKNKVAYIDETSTMLYQVSLCPSFIIQEPSSQLCLIDKQVSPSYHIWPMQIGAAYRHRFSYVIENLHSAGILSFWYNSVLEKLRIKTSSNRQAKSTSGLTLTTMTSSLFILGFGLGVSVVLFVFELIYYYSDTISNYCKKYSF</sequence>
<keyword evidence="4 8" id="KW-1133">Transmembrane helix</keyword>
<protein>
    <submittedName>
        <fullName evidence="9">Uncharacterized protein</fullName>
    </submittedName>
</protein>
<evidence type="ECO:0000256" key="5">
    <source>
        <dbReference type="ARBA" id="ARBA00023136"/>
    </source>
</evidence>
<feature type="transmembrane region" description="Helical" evidence="8">
    <location>
        <begin position="393"/>
        <end position="415"/>
    </location>
</feature>
<keyword evidence="7" id="KW-0325">Glycoprotein</keyword>
<dbReference type="PANTHER" id="PTHR42643">
    <property type="entry name" value="IONOTROPIC RECEPTOR 20A-RELATED"/>
    <property type="match status" value="1"/>
</dbReference>
<proteinExistence type="predicted"/>